<dbReference type="AlphaFoldDB" id="A0A1M6NF42"/>
<dbReference type="Proteomes" id="UP000184474">
    <property type="component" value="Unassembled WGS sequence"/>
</dbReference>
<dbReference type="EMBL" id="FRAA01000002">
    <property type="protein sequence ID" value="SHJ94279.1"/>
    <property type="molecule type" value="Genomic_DNA"/>
</dbReference>
<dbReference type="Pfam" id="PF18990">
    <property type="entry name" value="DUF5723"/>
    <property type="match status" value="1"/>
</dbReference>
<feature type="domain" description="DUF5723" evidence="1">
    <location>
        <begin position="42"/>
        <end position="412"/>
    </location>
</feature>
<evidence type="ECO:0000313" key="2">
    <source>
        <dbReference type="EMBL" id="SHJ94279.1"/>
    </source>
</evidence>
<sequence>MNLRPYILLLLTLCLTRLGYSQSGISLYHLKNTTFQGNNMNPAFIPEGKVFFGLPVLSGIAIDINSPYSYNDAIKKEEGIDSLDIDKLVQLSNDKNSVLTEAEISTFYLGFRTSANTAISLFVRERIAARSFYSDDLVDFAWNGNKNYAGQTLDLSTTMTDVRYYREYGIGLWKRLPKQKIDIGIRAKLINGMVSVITDRDFSGSISIDDDYNHHIQLSDARVNTSGINMFENGSDDEIQSYATFNNNLGFGMDLGFNWQINKQFSASLAVNDLGFINWKADPKNYWVADTSFVFGGLELRDVDNIADAFEDSLINKLDDSTTYQSYRSGLNTSIYASGSYNLTTKDMFTATIATHVVQDRTQFYYALGYTRKFGQILALSANVIRKPQQGIDMGLGAAVTLGAVQLYLASDQIIRSFDVPNTSSFDLRFGINFIFGRKKVVEDRRNDLDHPSPYGKKEKVEKSDGIYWIVPVKKPRPIYNEKPGFTEK</sequence>
<evidence type="ECO:0000259" key="1">
    <source>
        <dbReference type="Pfam" id="PF18990"/>
    </source>
</evidence>
<name>A0A1M6NF42_REIAG</name>
<protein>
    <recommendedName>
        <fullName evidence="1">DUF5723 domain-containing protein</fullName>
    </recommendedName>
</protein>
<proteinExistence type="predicted"/>
<reference evidence="3" key="1">
    <citation type="submission" date="2016-11" db="EMBL/GenBank/DDBJ databases">
        <authorList>
            <person name="Varghese N."/>
            <person name="Submissions S."/>
        </authorList>
    </citation>
    <scope>NUCLEOTIDE SEQUENCE [LARGE SCALE GENOMIC DNA]</scope>
    <source>
        <strain evidence="3">DSM 26134</strain>
    </source>
</reference>
<dbReference type="InterPro" id="IPR043781">
    <property type="entry name" value="DUF5723"/>
</dbReference>
<keyword evidence="3" id="KW-1185">Reference proteome</keyword>
<dbReference type="STRING" id="156994.SAMN04488028_102232"/>
<dbReference type="RefSeq" id="WP_216011769.1">
    <property type="nucleotide sequence ID" value="NZ_JAHKPL010000032.1"/>
</dbReference>
<accession>A0A1M6NF42</accession>
<evidence type="ECO:0000313" key="3">
    <source>
        <dbReference type="Proteomes" id="UP000184474"/>
    </source>
</evidence>
<organism evidence="2 3">
    <name type="scientific">Reichenbachiella agariperforans</name>
    <dbReference type="NCBI Taxonomy" id="156994"/>
    <lineage>
        <taxon>Bacteria</taxon>
        <taxon>Pseudomonadati</taxon>
        <taxon>Bacteroidota</taxon>
        <taxon>Cytophagia</taxon>
        <taxon>Cytophagales</taxon>
        <taxon>Reichenbachiellaceae</taxon>
        <taxon>Reichenbachiella</taxon>
    </lineage>
</organism>
<gene>
    <name evidence="2" type="ORF">SAMN04488028_102232</name>
</gene>